<dbReference type="PROSITE" id="PS51257">
    <property type="entry name" value="PROKAR_LIPOPROTEIN"/>
    <property type="match status" value="1"/>
</dbReference>
<dbReference type="InterPro" id="IPR010131">
    <property type="entry name" value="MdtP/NodT-like"/>
</dbReference>
<reference evidence="3 4" key="1">
    <citation type="submission" date="2024-03" db="EMBL/GenBank/DDBJ databases">
        <title>Novel species of the genus Variovorax.</title>
        <authorList>
            <person name="Liu Q."/>
            <person name="Xin Y.-H."/>
        </authorList>
    </citation>
    <scope>NUCLEOTIDE SEQUENCE [LARGE SCALE GENOMIC DNA]</scope>
    <source>
        <strain evidence="3 4">KACC 18899</strain>
    </source>
</reference>
<evidence type="ECO:0000313" key="4">
    <source>
        <dbReference type="Proteomes" id="UP001365846"/>
    </source>
</evidence>
<dbReference type="Pfam" id="PF02321">
    <property type="entry name" value="OEP"/>
    <property type="match status" value="1"/>
</dbReference>
<dbReference type="PANTHER" id="PTHR30203">
    <property type="entry name" value="OUTER MEMBRANE CATION EFFLUX PROTEIN"/>
    <property type="match status" value="1"/>
</dbReference>
<comment type="caution">
    <text evidence="3">The sequence shown here is derived from an EMBL/GenBank/DDBJ whole genome shotgun (WGS) entry which is preliminary data.</text>
</comment>
<dbReference type="EMBL" id="JBBKZU010000011">
    <property type="protein sequence ID" value="MEJ8814060.1"/>
    <property type="molecule type" value="Genomic_DNA"/>
</dbReference>
<evidence type="ECO:0000313" key="3">
    <source>
        <dbReference type="EMBL" id="MEJ8814060.1"/>
    </source>
</evidence>
<comment type="similarity">
    <text evidence="1">Belongs to the outer membrane factor (OMF) (TC 1.B.17) family.</text>
</comment>
<sequence length="466" mass="50850">MRPAVAAAAASVLLAGCASFSEDGGFNKVSELTKERTGQAVTMLRTNTDREAAQDRVAELLAQPLTADAAVEIALVNNRGLQAKFGEMGISEADFVRAGRLPNPVFSFGRLSGGGDVEIDRAMLFNVLGFLTMPVASEVGQRRFEQAQFQAASDAVGLAADVRRAYFDAVSAQELLRYFKQVKETADVSNELAKRMLQAGNFNKLSQMREQAFHADATVQLARAQHQATADKERLTRLLGLSGEQVNFRLPDRLPDLPRQPTEPVDAERIALEKRLDVLMARRNTEATARSLGLTRATRFVNVLEVGYQNKSETGRPRSNGYEIELELPLFDFGSTRAARAEATYMQAVNRTAEVAVNARSEVRASYSAYLTAYELARHYRDEVVPLRKRISEENLLRYNGMLISVFELLADAREQVAGVTGYVQALRDFWVADTNLQTSLTGGSPGASALGRPSAGEGAPASAAH</sequence>
<protein>
    <submittedName>
        <fullName evidence="3">TolC family protein</fullName>
    </submittedName>
</protein>
<feature type="compositionally biased region" description="Low complexity" evidence="2">
    <location>
        <begin position="454"/>
        <end position="466"/>
    </location>
</feature>
<proteinExistence type="inferred from homology"/>
<accession>A0ABU8VKH0</accession>
<dbReference type="Gene3D" id="1.20.1600.10">
    <property type="entry name" value="Outer membrane efflux proteins (OEP)"/>
    <property type="match status" value="1"/>
</dbReference>
<dbReference type="RefSeq" id="WP_340359291.1">
    <property type="nucleotide sequence ID" value="NZ_JBBKZU010000011.1"/>
</dbReference>
<dbReference type="Proteomes" id="UP001365846">
    <property type="component" value="Unassembled WGS sequence"/>
</dbReference>
<evidence type="ECO:0000256" key="1">
    <source>
        <dbReference type="ARBA" id="ARBA00007613"/>
    </source>
</evidence>
<feature type="region of interest" description="Disordered" evidence="2">
    <location>
        <begin position="443"/>
        <end position="466"/>
    </location>
</feature>
<dbReference type="PANTHER" id="PTHR30203:SF24">
    <property type="entry name" value="BLR4935 PROTEIN"/>
    <property type="match status" value="1"/>
</dbReference>
<dbReference type="SUPFAM" id="SSF56954">
    <property type="entry name" value="Outer membrane efflux proteins (OEP)"/>
    <property type="match status" value="1"/>
</dbReference>
<evidence type="ECO:0000256" key="2">
    <source>
        <dbReference type="SAM" id="MobiDB-lite"/>
    </source>
</evidence>
<name>A0ABU8VKH0_9BURK</name>
<gene>
    <name evidence="3" type="ORF">WKW77_23450</name>
</gene>
<organism evidence="3 4">
    <name type="scientific">Variovorax ureilyticus</name>
    <dbReference type="NCBI Taxonomy" id="1836198"/>
    <lineage>
        <taxon>Bacteria</taxon>
        <taxon>Pseudomonadati</taxon>
        <taxon>Pseudomonadota</taxon>
        <taxon>Betaproteobacteria</taxon>
        <taxon>Burkholderiales</taxon>
        <taxon>Comamonadaceae</taxon>
        <taxon>Variovorax</taxon>
    </lineage>
</organism>
<dbReference type="InterPro" id="IPR003423">
    <property type="entry name" value="OMP_efflux"/>
</dbReference>
<keyword evidence="4" id="KW-1185">Reference proteome</keyword>